<keyword evidence="5" id="KW-1185">Reference proteome</keyword>
<name>A0A078AJ26_STYLE</name>
<evidence type="ECO:0000256" key="1">
    <source>
        <dbReference type="RuleBase" id="RU000383"/>
    </source>
</evidence>
<dbReference type="OrthoDB" id="5590282at2759"/>
<dbReference type="EMBL" id="CCKQ01009982">
    <property type="protein sequence ID" value="CDW81472.1"/>
    <property type="molecule type" value="Genomic_DNA"/>
</dbReference>
<evidence type="ECO:0000313" key="4">
    <source>
        <dbReference type="EMBL" id="CDW81472.1"/>
    </source>
</evidence>
<feature type="region of interest" description="Disordered" evidence="2">
    <location>
        <begin position="64"/>
        <end position="109"/>
    </location>
</feature>
<keyword evidence="1" id="KW-0195">Cyclin</keyword>
<dbReference type="InParanoid" id="A0A078AJ26"/>
<sequence>MRQSLDNNHSRTLIHKRTISKKNTSLNRNNMAVNITRHLIDESSLKIQRLPTIKQKPQQRQLLNLRPMNDTDCSTPQSNDQLPEISQNGRSSIQYSSQHVRKPSNIGTEAPKRVYRVPQISQFANGRKIIPSIEQIKLSEINFPESAPSSPSPRKKMRKLKFSLEEVVIKNFKELNSHPATKNLKSSSAQSENLEFSEMEKGYSKHKLTEYNRAKMVDWMIQVYNVFGKSTEKTLFTAISIMDRYILRKEPNEKIENLNDHYHLIGIVCVWLGSKLEDTKEIQFKQIYRDAGHAKFRKQQILDMEADILRTLNFNLIDTQPYEESMTLLKLFQYDGNKKIFEQDEIQRMQDILKVLSLTNAHGFIISSEKKEKVWTAQVILAIRLLALINNKKGINQSAALTKEQKEFVKDTIKAFRKKNGICKPKMHELKEINKKIISSFMDFERHFDKIRNMIKDNQYYQIIKQAFSQLQQ</sequence>
<accession>A0A078AJ26</accession>
<dbReference type="PANTHER" id="PTHR10177">
    <property type="entry name" value="CYCLINS"/>
    <property type="match status" value="1"/>
</dbReference>
<organism evidence="4 5">
    <name type="scientific">Stylonychia lemnae</name>
    <name type="common">Ciliate</name>
    <dbReference type="NCBI Taxonomy" id="5949"/>
    <lineage>
        <taxon>Eukaryota</taxon>
        <taxon>Sar</taxon>
        <taxon>Alveolata</taxon>
        <taxon>Ciliophora</taxon>
        <taxon>Intramacronucleata</taxon>
        <taxon>Spirotrichea</taxon>
        <taxon>Stichotrichia</taxon>
        <taxon>Sporadotrichida</taxon>
        <taxon>Oxytrichidae</taxon>
        <taxon>Stylonychinae</taxon>
        <taxon>Stylonychia</taxon>
    </lineage>
</organism>
<protein>
    <recommendedName>
        <fullName evidence="3">Cyclin-like domain-containing protein</fullName>
    </recommendedName>
</protein>
<dbReference type="InterPro" id="IPR036915">
    <property type="entry name" value="Cyclin-like_sf"/>
</dbReference>
<dbReference type="Gene3D" id="1.10.472.10">
    <property type="entry name" value="Cyclin-like"/>
    <property type="match status" value="1"/>
</dbReference>
<reference evidence="4 5" key="1">
    <citation type="submission" date="2014-06" db="EMBL/GenBank/DDBJ databases">
        <authorList>
            <person name="Swart Estienne"/>
        </authorList>
    </citation>
    <scope>NUCLEOTIDE SEQUENCE [LARGE SCALE GENOMIC DNA]</scope>
    <source>
        <strain evidence="4 5">130c</strain>
    </source>
</reference>
<dbReference type="Proteomes" id="UP000039865">
    <property type="component" value="Unassembled WGS sequence"/>
</dbReference>
<feature type="compositionally biased region" description="Polar residues" evidence="2">
    <location>
        <begin position="71"/>
        <end position="98"/>
    </location>
</feature>
<dbReference type="SMART" id="SM00385">
    <property type="entry name" value="CYCLIN"/>
    <property type="match status" value="1"/>
</dbReference>
<evidence type="ECO:0000259" key="3">
    <source>
        <dbReference type="SMART" id="SM00385"/>
    </source>
</evidence>
<dbReference type="InterPro" id="IPR006671">
    <property type="entry name" value="Cyclin_N"/>
</dbReference>
<dbReference type="InterPro" id="IPR013763">
    <property type="entry name" value="Cyclin-like_dom"/>
</dbReference>
<feature type="domain" description="Cyclin-like" evidence="3">
    <location>
        <begin position="218"/>
        <end position="310"/>
    </location>
</feature>
<gene>
    <name evidence="4" type="primary">Contig7049.g7543</name>
    <name evidence="4" type="ORF">STYLEM_10489</name>
</gene>
<dbReference type="InterPro" id="IPR039361">
    <property type="entry name" value="Cyclin"/>
</dbReference>
<dbReference type="AlphaFoldDB" id="A0A078AJ26"/>
<comment type="similarity">
    <text evidence="1">Belongs to the cyclin family.</text>
</comment>
<dbReference type="Pfam" id="PF00134">
    <property type="entry name" value="Cyclin_N"/>
    <property type="match status" value="1"/>
</dbReference>
<evidence type="ECO:0000313" key="5">
    <source>
        <dbReference type="Proteomes" id="UP000039865"/>
    </source>
</evidence>
<proteinExistence type="inferred from homology"/>
<evidence type="ECO:0000256" key="2">
    <source>
        <dbReference type="SAM" id="MobiDB-lite"/>
    </source>
</evidence>
<dbReference type="SUPFAM" id="SSF47954">
    <property type="entry name" value="Cyclin-like"/>
    <property type="match status" value="1"/>
</dbReference>